<evidence type="ECO:0000313" key="2">
    <source>
        <dbReference type="Proteomes" id="UP000023435"/>
    </source>
</evidence>
<reference evidence="1 2" key="1">
    <citation type="journal article" date="2014" name="Genome Announc.">
        <title>Draft Genome Sequence of Lysobacter capsici AZ78, a Bacterium Antagonistic to Plant-Pathogenic Oomycetes.</title>
        <authorList>
            <person name="Puopolo G."/>
            <person name="Sonego P."/>
            <person name="Engelen K."/>
            <person name="Pertot I."/>
        </authorList>
    </citation>
    <scope>NUCLEOTIDE SEQUENCE [LARGE SCALE GENOMIC DNA]</scope>
    <source>
        <strain evidence="1 2">AZ78</strain>
    </source>
</reference>
<keyword evidence="2" id="KW-1185">Reference proteome</keyword>
<organism evidence="1 2">
    <name type="scientific">Lysobacter capsici AZ78</name>
    <dbReference type="NCBI Taxonomy" id="1444315"/>
    <lineage>
        <taxon>Bacteria</taxon>
        <taxon>Pseudomonadati</taxon>
        <taxon>Pseudomonadota</taxon>
        <taxon>Gammaproteobacteria</taxon>
        <taxon>Lysobacterales</taxon>
        <taxon>Lysobacteraceae</taxon>
        <taxon>Lysobacter</taxon>
    </lineage>
</organism>
<dbReference type="Proteomes" id="UP000023435">
    <property type="component" value="Unassembled WGS sequence"/>
</dbReference>
<evidence type="ECO:0000313" key="1">
    <source>
        <dbReference type="EMBL" id="KWS02589.1"/>
    </source>
</evidence>
<accession>A0A108U4U3</accession>
<comment type="caution">
    <text evidence="1">The sequence shown here is derived from an EMBL/GenBank/DDBJ whole genome shotgun (WGS) entry which is preliminary data.</text>
</comment>
<name>A0A108U4U3_9GAMM</name>
<dbReference type="AlphaFoldDB" id="A0A108U4U3"/>
<gene>
    <name evidence="1" type="ORF">AZ78_0133</name>
</gene>
<sequence>MEVDWRGDRFGGHRLAFVRQTPRGARRNRQFRASRRRPYASRRVGMGCAVAL</sequence>
<proteinExistence type="predicted"/>
<dbReference type="EMBL" id="JAJA02000001">
    <property type="protein sequence ID" value="KWS02589.1"/>
    <property type="molecule type" value="Genomic_DNA"/>
</dbReference>
<protein>
    <submittedName>
        <fullName evidence="1">Uncharacterized protein</fullName>
    </submittedName>
</protein>